<dbReference type="NCBIfam" id="TIGR00624">
    <property type="entry name" value="tag"/>
    <property type="match status" value="1"/>
</dbReference>
<dbReference type="InterPro" id="IPR011257">
    <property type="entry name" value="DNA_glycosylase"/>
</dbReference>
<reference evidence="1 2" key="1">
    <citation type="submission" date="2021-01" db="EMBL/GenBank/DDBJ databases">
        <title>Genome sequencing of Joostella atrarenae M1-2 (= KCTC 23194).</title>
        <authorList>
            <person name="Zakaria M.R."/>
            <person name="Lam M.Q."/>
            <person name="Chong C.S."/>
        </authorList>
    </citation>
    <scope>NUCLEOTIDE SEQUENCE [LARGE SCALE GENOMIC DNA]</scope>
    <source>
        <strain evidence="1 2">M1-2</strain>
    </source>
</reference>
<dbReference type="Pfam" id="PF03352">
    <property type="entry name" value="Adenine_glyco"/>
    <property type="match status" value="1"/>
</dbReference>
<evidence type="ECO:0000313" key="1">
    <source>
        <dbReference type="EMBL" id="MCF8715481.1"/>
    </source>
</evidence>
<dbReference type="RefSeq" id="WP_236959445.1">
    <property type="nucleotide sequence ID" value="NZ_JAETXX010000007.1"/>
</dbReference>
<gene>
    <name evidence="1" type="ORF">JM658_11655</name>
</gene>
<proteinExistence type="predicted"/>
<dbReference type="Proteomes" id="UP000829517">
    <property type="component" value="Unassembled WGS sequence"/>
</dbReference>
<dbReference type="Gene3D" id="1.10.340.30">
    <property type="entry name" value="Hypothetical protein, domain 2"/>
    <property type="match status" value="1"/>
</dbReference>
<dbReference type="InterPro" id="IPR052891">
    <property type="entry name" value="DNA-3mA_glycosylase"/>
</dbReference>
<name>A0ABS9J4X5_9FLAO</name>
<dbReference type="SUPFAM" id="SSF48150">
    <property type="entry name" value="DNA-glycosylase"/>
    <property type="match status" value="1"/>
</dbReference>
<dbReference type="InterPro" id="IPR005019">
    <property type="entry name" value="Adenine_glyco"/>
</dbReference>
<organism evidence="1 2">
    <name type="scientific">Joostella atrarenae</name>
    <dbReference type="NCBI Taxonomy" id="679257"/>
    <lineage>
        <taxon>Bacteria</taxon>
        <taxon>Pseudomonadati</taxon>
        <taxon>Bacteroidota</taxon>
        <taxon>Flavobacteriia</taxon>
        <taxon>Flavobacteriales</taxon>
        <taxon>Flavobacteriaceae</taxon>
        <taxon>Joostella</taxon>
    </lineage>
</organism>
<comment type="caution">
    <text evidence="1">The sequence shown here is derived from an EMBL/GenBank/DDBJ whole genome shotgun (WGS) entry which is preliminary data.</text>
</comment>
<keyword evidence="2" id="KW-1185">Reference proteome</keyword>
<sequence length="194" mass="22638">MLMKRCEWCVGDPLYEAYHDNEWGVPVYDDSTIFEFLILETFQAGLSWITILRKRENFRKALDDFDYKKIATYDESKYNSLLLDEGIIRNKLKIKSTITNAQLFMSVQKEFGSFSEYIWSFVDGKPLQNKVKNYKEAPANTEISDAISKNLKKRGFKFVGSTVIYAHMQATGMVNDHEVSCFRYNEVRSLSKKD</sequence>
<accession>A0ABS9J4X5</accession>
<dbReference type="PANTHER" id="PTHR30037:SF4">
    <property type="entry name" value="DNA-3-METHYLADENINE GLYCOSYLASE I"/>
    <property type="match status" value="1"/>
</dbReference>
<protein>
    <submittedName>
        <fullName evidence="1">DNA-3-methyladenine glycosylase I</fullName>
    </submittedName>
</protein>
<dbReference type="EMBL" id="JAETXX010000007">
    <property type="protein sequence ID" value="MCF8715481.1"/>
    <property type="molecule type" value="Genomic_DNA"/>
</dbReference>
<dbReference type="InterPro" id="IPR004597">
    <property type="entry name" value="Tag"/>
</dbReference>
<dbReference type="PANTHER" id="PTHR30037">
    <property type="entry name" value="DNA-3-METHYLADENINE GLYCOSYLASE 1"/>
    <property type="match status" value="1"/>
</dbReference>
<evidence type="ECO:0000313" key="2">
    <source>
        <dbReference type="Proteomes" id="UP000829517"/>
    </source>
</evidence>